<accession>A0A1X7G619</accession>
<dbReference type="InterPro" id="IPR045502">
    <property type="entry name" value="DUF6489"/>
</dbReference>
<sequence length="76" mass="8485">MKISVDVDCTPEEARRFMGLPDLTPVHDAYVQKMQKMVADGLTAEGMLDMVKQWGPMSEAGMKMWQQMMSGMAGKT</sequence>
<protein>
    <submittedName>
        <fullName evidence="1">Uncharacterized protein</fullName>
    </submittedName>
</protein>
<dbReference type="STRING" id="941907.SAMN06295910_1128"/>
<organism evidence="1 2">
    <name type="scientific">Allosphingosinicella indica</name>
    <dbReference type="NCBI Taxonomy" id="941907"/>
    <lineage>
        <taxon>Bacteria</taxon>
        <taxon>Pseudomonadati</taxon>
        <taxon>Pseudomonadota</taxon>
        <taxon>Alphaproteobacteria</taxon>
        <taxon>Sphingomonadales</taxon>
        <taxon>Sphingomonadaceae</taxon>
        <taxon>Allosphingosinicella</taxon>
    </lineage>
</organism>
<proteinExistence type="predicted"/>
<dbReference type="AlphaFoldDB" id="A0A1X7G619"/>
<keyword evidence="2" id="KW-1185">Reference proteome</keyword>
<dbReference type="Pfam" id="PF20099">
    <property type="entry name" value="DUF6489"/>
    <property type="match status" value="1"/>
</dbReference>
<dbReference type="RefSeq" id="WP_085217895.1">
    <property type="nucleotide sequence ID" value="NZ_LT840185.1"/>
</dbReference>
<evidence type="ECO:0000313" key="1">
    <source>
        <dbReference type="EMBL" id="SMF63802.1"/>
    </source>
</evidence>
<name>A0A1X7G619_9SPHN</name>
<dbReference type="EMBL" id="LT840185">
    <property type="protein sequence ID" value="SMF63802.1"/>
    <property type="molecule type" value="Genomic_DNA"/>
</dbReference>
<gene>
    <name evidence="1" type="ORF">SAMN06295910_1128</name>
</gene>
<evidence type="ECO:0000313" key="2">
    <source>
        <dbReference type="Proteomes" id="UP000192934"/>
    </source>
</evidence>
<dbReference type="OrthoDB" id="5740990at2"/>
<dbReference type="Proteomes" id="UP000192934">
    <property type="component" value="Chromosome I"/>
</dbReference>
<reference evidence="2" key="1">
    <citation type="submission" date="2017-04" db="EMBL/GenBank/DDBJ databases">
        <authorList>
            <person name="Varghese N."/>
            <person name="Submissions S."/>
        </authorList>
    </citation>
    <scope>NUCLEOTIDE SEQUENCE [LARGE SCALE GENOMIC DNA]</scope>
    <source>
        <strain evidence="2">Dd16</strain>
    </source>
</reference>